<reference evidence="1" key="2">
    <citation type="submission" date="2011-02" db="EMBL/GenBank/DDBJ databases">
        <authorList>
            <person name="MacLean D."/>
        </authorList>
    </citation>
    <scope>NUCLEOTIDE SEQUENCE</scope>
</reference>
<protein>
    <submittedName>
        <fullName evidence="1">Serine protease family S09X putative</fullName>
    </submittedName>
</protein>
<organism evidence="1">
    <name type="scientific">Albugo laibachii Nc14</name>
    <dbReference type="NCBI Taxonomy" id="890382"/>
    <lineage>
        <taxon>Eukaryota</taxon>
        <taxon>Sar</taxon>
        <taxon>Stramenopiles</taxon>
        <taxon>Oomycota</taxon>
        <taxon>Peronosporomycetes</taxon>
        <taxon>Albuginales</taxon>
        <taxon>Albuginaceae</taxon>
        <taxon>Albugo</taxon>
    </lineage>
</organism>
<proteinExistence type="predicted"/>
<dbReference type="PANTHER" id="PTHR43358:SF4">
    <property type="entry name" value="ALPHA_BETA HYDROLASE FOLD-1 DOMAIN-CONTAINING PROTEIN"/>
    <property type="match status" value="1"/>
</dbReference>
<dbReference type="GO" id="GO:0006508">
    <property type="term" value="P:proteolysis"/>
    <property type="evidence" value="ECO:0007669"/>
    <property type="project" value="UniProtKB-KW"/>
</dbReference>
<gene>
    <name evidence="1" type="primary">AlNc14C205G8796</name>
    <name evidence="1" type="ORF">ALNC14_098920</name>
</gene>
<dbReference type="HOGENOM" id="CLU_045626_0_0_1"/>
<keyword evidence="1" id="KW-0645">Protease</keyword>
<evidence type="ECO:0000313" key="1">
    <source>
        <dbReference type="EMBL" id="CCA23748.1"/>
    </source>
</evidence>
<dbReference type="PANTHER" id="PTHR43358">
    <property type="entry name" value="ALPHA/BETA-HYDROLASE"/>
    <property type="match status" value="1"/>
</dbReference>
<dbReference type="SUPFAM" id="SSF53474">
    <property type="entry name" value="alpha/beta-Hydrolases"/>
    <property type="match status" value="1"/>
</dbReference>
<dbReference type="EMBL" id="FR824250">
    <property type="protein sequence ID" value="CCA23748.1"/>
    <property type="molecule type" value="Genomic_DNA"/>
</dbReference>
<accession>F0WQY8</accession>
<dbReference type="Gene3D" id="3.40.50.1820">
    <property type="entry name" value="alpha/beta hydrolase"/>
    <property type="match status" value="1"/>
</dbReference>
<dbReference type="AlphaFoldDB" id="F0WQY8"/>
<dbReference type="GO" id="GO:0008233">
    <property type="term" value="F:peptidase activity"/>
    <property type="evidence" value="ECO:0007669"/>
    <property type="project" value="UniProtKB-KW"/>
</dbReference>
<dbReference type="InterPro" id="IPR052920">
    <property type="entry name" value="DNA-binding_regulatory"/>
</dbReference>
<sequence length="364" mass="40189">MGNGASNDVEVFQDGQLELDLKKHGGKGDSTALKLLAAGYDKIISSVIRPECSVYDVSVLGADEFQHACNHTRSGNTSTMSIRHKTFTITNDRMQSLVCSHWQIYPNPDSSVPSRTPCLVYLHSNIGSRVDVLRIRNIVLECYMSVMAFDFSGSGQSDGAYVTMGWNESKDLQCVLEHLDADESVESICIYAHSMGVYPALVEASKRSPGTNQAAGQHMDVSMSPDTKKHVRGLVIDGGYCAMMTLIQEMMVQIQQEGFAVPLSLLKLGCSIVRKTIQTRAQVDLKSLRPIDFVQYCNIPALFMTGKDDRYVASHHSHDLAAKYSGPSVVLQVEGGHYDLRPRKSYVEAVHFLQGAIHSKWTSY</sequence>
<name>F0WQY8_9STRA</name>
<dbReference type="InterPro" id="IPR029058">
    <property type="entry name" value="AB_hydrolase_fold"/>
</dbReference>
<reference evidence="1" key="1">
    <citation type="journal article" date="2011" name="PLoS Biol.">
        <title>Gene gain and loss during evolution of obligate parasitism in the white rust pathogen of Arabidopsis thaliana.</title>
        <authorList>
            <person name="Kemen E."/>
            <person name="Gardiner A."/>
            <person name="Schultz-Larsen T."/>
            <person name="Kemen A.C."/>
            <person name="Balmuth A.L."/>
            <person name="Robert-Seilaniantz A."/>
            <person name="Bailey K."/>
            <person name="Holub E."/>
            <person name="Studholme D.J."/>
            <person name="Maclean D."/>
            <person name="Jones J.D."/>
        </authorList>
    </citation>
    <scope>NUCLEOTIDE SEQUENCE</scope>
</reference>
<keyword evidence="1" id="KW-0378">Hydrolase</keyword>